<organism evidence="1 2">
    <name type="scientific">Salicibibacter cibarius</name>
    <dbReference type="NCBI Taxonomy" id="2743000"/>
    <lineage>
        <taxon>Bacteria</taxon>
        <taxon>Bacillati</taxon>
        <taxon>Bacillota</taxon>
        <taxon>Bacilli</taxon>
        <taxon>Bacillales</taxon>
        <taxon>Bacillaceae</taxon>
        <taxon>Salicibibacter</taxon>
    </lineage>
</organism>
<dbReference type="Proteomes" id="UP000595823">
    <property type="component" value="Chromosome"/>
</dbReference>
<keyword evidence="2" id="KW-1185">Reference proteome</keyword>
<evidence type="ECO:0000313" key="2">
    <source>
        <dbReference type="Proteomes" id="UP000595823"/>
    </source>
</evidence>
<name>A0A7T6Z229_9BACI</name>
<sequence>MNSSLALTSMVIDTSVNAKKKEANTIIADVISATITVDARKKTTTSASKSAQSSSILIVTNCNPPLSPFNDPLADARGLFLWEKSTSQCPC</sequence>
<dbReference type="AlphaFoldDB" id="A0A7T6Z229"/>
<reference evidence="1 2" key="1">
    <citation type="submission" date="2020-06" db="EMBL/GenBank/DDBJ databases">
        <title>Genomic analysis of Salicibibacter sp. NKC5-3.</title>
        <authorList>
            <person name="Oh Y.J."/>
        </authorList>
    </citation>
    <scope>NUCLEOTIDE SEQUENCE [LARGE SCALE GENOMIC DNA]</scope>
    <source>
        <strain evidence="1 2">NKC5-3</strain>
    </source>
</reference>
<dbReference type="EMBL" id="CP054705">
    <property type="protein sequence ID" value="QQK75252.1"/>
    <property type="molecule type" value="Genomic_DNA"/>
</dbReference>
<protein>
    <submittedName>
        <fullName evidence="1">Uncharacterized protein</fullName>
    </submittedName>
</protein>
<dbReference type="KEGG" id="scia:HUG15_06385"/>
<evidence type="ECO:0000313" key="1">
    <source>
        <dbReference type="EMBL" id="QQK75252.1"/>
    </source>
</evidence>
<accession>A0A7T6Z229</accession>
<proteinExistence type="predicted"/>
<gene>
    <name evidence="1" type="ORF">HUG15_06385</name>
</gene>